<evidence type="ECO:0000256" key="2">
    <source>
        <dbReference type="ARBA" id="ARBA00022448"/>
    </source>
</evidence>
<protein>
    <submittedName>
        <fullName evidence="14">Wd g-beta repeat-containing protein</fullName>
    </submittedName>
</protein>
<keyword evidence="15" id="KW-1185">Reference proteome</keyword>
<organism evidence="14 15">
    <name type="scientific">Cystoisospora suis</name>
    <dbReference type="NCBI Taxonomy" id="483139"/>
    <lineage>
        <taxon>Eukaryota</taxon>
        <taxon>Sar</taxon>
        <taxon>Alveolata</taxon>
        <taxon>Apicomplexa</taxon>
        <taxon>Conoidasida</taxon>
        <taxon>Coccidia</taxon>
        <taxon>Eucoccidiorida</taxon>
        <taxon>Eimeriorina</taxon>
        <taxon>Sarcocystidae</taxon>
        <taxon>Cystoisospora</taxon>
    </lineage>
</organism>
<evidence type="ECO:0000256" key="1">
    <source>
        <dbReference type="ARBA" id="ARBA00004389"/>
    </source>
</evidence>
<evidence type="ECO:0000256" key="12">
    <source>
        <dbReference type="SAM" id="MobiDB-lite"/>
    </source>
</evidence>
<keyword evidence="6" id="KW-0256">Endoplasmic reticulum</keyword>
<dbReference type="VEuPathDB" id="ToxoDB:CSUI_002219"/>
<dbReference type="PROSITE" id="PS50294">
    <property type="entry name" value="WD_REPEATS_REGION"/>
    <property type="match status" value="1"/>
</dbReference>
<dbReference type="SUPFAM" id="SSF50998">
    <property type="entry name" value="Quinoprotein alcohol dehydrogenase-like"/>
    <property type="match status" value="1"/>
</dbReference>
<dbReference type="InterPro" id="IPR015943">
    <property type="entry name" value="WD40/YVTN_repeat-like_dom_sf"/>
</dbReference>
<keyword evidence="4 13" id="KW-0812">Transmembrane</keyword>
<dbReference type="GO" id="GO:0005085">
    <property type="term" value="F:guanyl-nucleotide exchange factor activity"/>
    <property type="evidence" value="ECO:0007669"/>
    <property type="project" value="InterPro"/>
</dbReference>
<dbReference type="InterPro" id="IPR045260">
    <property type="entry name" value="Sec12-like"/>
</dbReference>
<dbReference type="PANTHER" id="PTHR23284:SF0">
    <property type="entry name" value="PROLACTIN REGULATORY ELEMENT-BINDING PROTEIN"/>
    <property type="match status" value="1"/>
</dbReference>
<feature type="region of interest" description="Disordered" evidence="12">
    <location>
        <begin position="277"/>
        <end position="304"/>
    </location>
</feature>
<feature type="region of interest" description="Disordered" evidence="12">
    <location>
        <begin position="482"/>
        <end position="522"/>
    </location>
</feature>
<name>A0A2C6KIQ4_9APIC</name>
<feature type="transmembrane region" description="Helical" evidence="13">
    <location>
        <begin position="419"/>
        <end position="443"/>
    </location>
</feature>
<comment type="subcellular location">
    <subcellularLocation>
        <location evidence="1">Endoplasmic reticulum membrane</location>
        <topology evidence="1">Single-pass membrane protein</topology>
    </subcellularLocation>
</comment>
<dbReference type="SMART" id="SM00320">
    <property type="entry name" value="WD40"/>
    <property type="match status" value="4"/>
</dbReference>
<evidence type="ECO:0000313" key="15">
    <source>
        <dbReference type="Proteomes" id="UP000221165"/>
    </source>
</evidence>
<dbReference type="OrthoDB" id="2013972at2759"/>
<dbReference type="EMBL" id="MIGC01000928">
    <property type="protein sequence ID" value="PHJ23921.1"/>
    <property type="molecule type" value="Genomic_DNA"/>
</dbReference>
<keyword evidence="9 13" id="KW-1133">Transmembrane helix</keyword>
<dbReference type="InterPro" id="IPR001680">
    <property type="entry name" value="WD40_rpt"/>
</dbReference>
<keyword evidence="7" id="KW-0931">ER-Golgi transport</keyword>
<evidence type="ECO:0000256" key="8">
    <source>
        <dbReference type="ARBA" id="ARBA00022927"/>
    </source>
</evidence>
<dbReference type="PROSITE" id="PS50082">
    <property type="entry name" value="WD_REPEATS_2"/>
    <property type="match status" value="2"/>
</dbReference>
<evidence type="ECO:0000256" key="4">
    <source>
        <dbReference type="ARBA" id="ARBA00022692"/>
    </source>
</evidence>
<comment type="caution">
    <text evidence="14">The sequence shown here is derived from an EMBL/GenBank/DDBJ whole genome shotgun (WGS) entry which is preliminary data.</text>
</comment>
<dbReference type="GeneID" id="94425632"/>
<accession>A0A2C6KIQ4</accession>
<evidence type="ECO:0000313" key="14">
    <source>
        <dbReference type="EMBL" id="PHJ23921.1"/>
    </source>
</evidence>
<evidence type="ECO:0000256" key="3">
    <source>
        <dbReference type="ARBA" id="ARBA00022574"/>
    </source>
</evidence>
<dbReference type="Gene3D" id="2.130.10.10">
    <property type="entry name" value="YVTN repeat-like/Quinoprotein amine dehydrogenase"/>
    <property type="match status" value="1"/>
</dbReference>
<dbReference type="GO" id="GO:0005789">
    <property type="term" value="C:endoplasmic reticulum membrane"/>
    <property type="evidence" value="ECO:0007669"/>
    <property type="project" value="UniProtKB-SubCell"/>
</dbReference>
<evidence type="ECO:0000256" key="13">
    <source>
        <dbReference type="SAM" id="Phobius"/>
    </source>
</evidence>
<dbReference type="RefSeq" id="XP_067925595.1">
    <property type="nucleotide sequence ID" value="XM_068062421.1"/>
</dbReference>
<evidence type="ECO:0000256" key="11">
    <source>
        <dbReference type="PROSITE-ProRule" id="PRU00221"/>
    </source>
</evidence>
<dbReference type="InterPro" id="IPR011047">
    <property type="entry name" value="Quinoprotein_ADH-like_sf"/>
</dbReference>
<keyword evidence="8" id="KW-0653">Protein transport</keyword>
<dbReference type="Proteomes" id="UP000221165">
    <property type="component" value="Unassembled WGS sequence"/>
</dbReference>
<dbReference type="Pfam" id="PF00400">
    <property type="entry name" value="WD40"/>
    <property type="match status" value="3"/>
</dbReference>
<keyword evidence="3 11" id="KW-0853">WD repeat</keyword>
<evidence type="ECO:0000256" key="6">
    <source>
        <dbReference type="ARBA" id="ARBA00022824"/>
    </source>
</evidence>
<feature type="repeat" description="WD" evidence="11">
    <location>
        <begin position="106"/>
        <end position="147"/>
    </location>
</feature>
<sequence length="522" mass="56148">MTTISYVEYPIYSIATDGSVVATSGGGGGSDYGIEDQLETHRVNLETGQLLPLISSAEAGGVVDSLSYNKNVDLWCGCCQGQVLLVTHDQERGLKIAKRFGPPAPSGGKRARLITARFSPSGEIVVAGGEDQVVRVWRISRETATSPPSTSAAVSPTERKEEQDSGWTATLVCELRGHEGDIKDCCISCDNSLVASCGADHKLCLWDWRSGTLLHTIEKQNPKKPQEKLTFRCARFLPTPPGVPPGSGQRLLAVACGTRGPSYFVGWCIAHGGQEGAVSPPGVTNKKNDDEDTSNKGTALGAAGSGLVSDAGPVTVSQLCESMCDDSVPCCQAEVSSDGQLIAVGFADGKCKVYNRGLSLVAESSKHDLPVTGLCFLNENKTLVSTSADYSVVTMNLTRESSGCCSWCCCRKRTCCCCFLLLIIALITLLAVHYVASIGYMHFINKHEAAQMGLYRQTTANLLIQQRLRDFEQSQLGVDRRHAVNQEEPRFGEQPPAPRQAASPAKKEKRRQRVQGQVKDEL</sequence>
<feature type="compositionally biased region" description="Basic and acidic residues" evidence="12">
    <location>
        <begin position="482"/>
        <end position="491"/>
    </location>
</feature>
<dbReference type="GO" id="GO:0003400">
    <property type="term" value="P:regulation of COPII vesicle coating"/>
    <property type="evidence" value="ECO:0007669"/>
    <property type="project" value="TreeGrafter"/>
</dbReference>
<reference evidence="14 15" key="1">
    <citation type="journal article" date="2017" name="Int. J. Parasitol.">
        <title>The genome of the protozoan parasite Cystoisospora suis and a reverse vaccinology approach to identify vaccine candidates.</title>
        <authorList>
            <person name="Palmieri N."/>
            <person name="Shrestha A."/>
            <person name="Ruttkowski B."/>
            <person name="Beck T."/>
            <person name="Vogl C."/>
            <person name="Tomley F."/>
            <person name="Blake D.P."/>
            <person name="Joachim A."/>
        </authorList>
    </citation>
    <scope>NUCLEOTIDE SEQUENCE [LARGE SCALE GENOMIC DNA]</scope>
    <source>
        <strain evidence="14 15">Wien I</strain>
    </source>
</reference>
<evidence type="ECO:0000256" key="7">
    <source>
        <dbReference type="ARBA" id="ARBA00022892"/>
    </source>
</evidence>
<evidence type="ECO:0000256" key="10">
    <source>
        <dbReference type="ARBA" id="ARBA00023136"/>
    </source>
</evidence>
<keyword evidence="2" id="KW-0813">Transport</keyword>
<evidence type="ECO:0000256" key="9">
    <source>
        <dbReference type="ARBA" id="ARBA00022989"/>
    </source>
</evidence>
<evidence type="ECO:0000256" key="5">
    <source>
        <dbReference type="ARBA" id="ARBA00022737"/>
    </source>
</evidence>
<dbReference type="AlphaFoldDB" id="A0A2C6KIQ4"/>
<dbReference type="PANTHER" id="PTHR23284">
    <property type="entry name" value="PROLACTIN REGULATORY ELEMENT BINDING PROTEIN"/>
    <property type="match status" value="1"/>
</dbReference>
<dbReference type="GO" id="GO:0006888">
    <property type="term" value="P:endoplasmic reticulum to Golgi vesicle-mediated transport"/>
    <property type="evidence" value="ECO:0007669"/>
    <property type="project" value="TreeGrafter"/>
</dbReference>
<keyword evidence="10 13" id="KW-0472">Membrane</keyword>
<dbReference type="GO" id="GO:0015031">
    <property type="term" value="P:protein transport"/>
    <property type="evidence" value="ECO:0007669"/>
    <property type="project" value="UniProtKB-KW"/>
</dbReference>
<feature type="repeat" description="WD" evidence="11">
    <location>
        <begin position="175"/>
        <end position="216"/>
    </location>
</feature>
<keyword evidence="5" id="KW-0677">Repeat</keyword>
<gene>
    <name evidence="14" type="ORF">CSUI_002219</name>
</gene>
<proteinExistence type="predicted"/>